<dbReference type="Proteomes" id="UP000663829">
    <property type="component" value="Unassembled WGS sequence"/>
</dbReference>
<keyword evidence="5" id="KW-1185">Reference proteome</keyword>
<evidence type="ECO:0000313" key="4">
    <source>
        <dbReference type="EMBL" id="CAF4338495.1"/>
    </source>
</evidence>
<protein>
    <submittedName>
        <fullName evidence="1">Uncharacterized protein</fullName>
    </submittedName>
</protein>
<dbReference type="EMBL" id="CAJOBC010009142">
    <property type="protein sequence ID" value="CAF3980356.1"/>
    <property type="molecule type" value="Genomic_DNA"/>
</dbReference>
<dbReference type="EMBL" id="CAJNOQ010009140">
    <property type="protein sequence ID" value="CAF1216559.1"/>
    <property type="molecule type" value="Genomic_DNA"/>
</dbReference>
<reference evidence="1" key="1">
    <citation type="submission" date="2021-02" db="EMBL/GenBank/DDBJ databases">
        <authorList>
            <person name="Nowell W R."/>
        </authorList>
    </citation>
    <scope>NUCLEOTIDE SEQUENCE</scope>
</reference>
<dbReference type="AlphaFoldDB" id="A0A814XH30"/>
<dbReference type="OrthoDB" id="10321749at2759"/>
<proteinExistence type="predicted"/>
<accession>A0A814XH30</accession>
<comment type="caution">
    <text evidence="1">The sequence shown here is derived from an EMBL/GenBank/DDBJ whole genome shotgun (WGS) entry which is preliminary data.</text>
</comment>
<gene>
    <name evidence="1" type="ORF">GPM918_LOCUS24481</name>
    <name evidence="2" type="ORF">OVA965_LOCUS39179</name>
    <name evidence="3" type="ORF">SRO942_LOCUS24481</name>
    <name evidence="4" type="ORF">TMI583_LOCUS40447</name>
</gene>
<evidence type="ECO:0000313" key="1">
    <source>
        <dbReference type="EMBL" id="CAF1216559.1"/>
    </source>
</evidence>
<sequence length="166" mass="18567">MGNTSGTRDAPLEYAQQGVHEKFGRCTYGTTLNDDRTTATFSTTGAEELHGDCQVLSGRLSYASGCHRIRIRIEQLRPFSYFSQPKLYVGISNARVNLGGDIGGYWHNIEDNDVFELNMNCDQRLIRVVGSDGRERRANVDLNEYPLPWQLRLAVRGSSGVARLLP</sequence>
<name>A0A814XH30_9BILA</name>
<evidence type="ECO:0000313" key="2">
    <source>
        <dbReference type="EMBL" id="CAF1548896.1"/>
    </source>
</evidence>
<organism evidence="1 5">
    <name type="scientific">Didymodactylos carnosus</name>
    <dbReference type="NCBI Taxonomy" id="1234261"/>
    <lineage>
        <taxon>Eukaryota</taxon>
        <taxon>Metazoa</taxon>
        <taxon>Spiralia</taxon>
        <taxon>Gnathifera</taxon>
        <taxon>Rotifera</taxon>
        <taxon>Eurotatoria</taxon>
        <taxon>Bdelloidea</taxon>
        <taxon>Philodinida</taxon>
        <taxon>Philodinidae</taxon>
        <taxon>Didymodactylos</taxon>
    </lineage>
</organism>
<evidence type="ECO:0000313" key="5">
    <source>
        <dbReference type="Proteomes" id="UP000663829"/>
    </source>
</evidence>
<dbReference type="EMBL" id="CAJNOK010040085">
    <property type="protein sequence ID" value="CAF1548896.1"/>
    <property type="molecule type" value="Genomic_DNA"/>
</dbReference>
<dbReference type="EMBL" id="CAJOBA010062513">
    <property type="protein sequence ID" value="CAF4338495.1"/>
    <property type="molecule type" value="Genomic_DNA"/>
</dbReference>
<dbReference type="Proteomes" id="UP000677228">
    <property type="component" value="Unassembled WGS sequence"/>
</dbReference>
<dbReference type="Proteomes" id="UP000681722">
    <property type="component" value="Unassembled WGS sequence"/>
</dbReference>
<dbReference type="Proteomes" id="UP000682733">
    <property type="component" value="Unassembled WGS sequence"/>
</dbReference>
<evidence type="ECO:0000313" key="3">
    <source>
        <dbReference type="EMBL" id="CAF3980356.1"/>
    </source>
</evidence>